<name>A0ABX9FSZ4_9ENTR</name>
<gene>
    <name evidence="2" type="ORF">DFQ50_11445</name>
</gene>
<feature type="chain" id="PRO_5045581199" evidence="1">
    <location>
        <begin position="23"/>
        <end position="143"/>
    </location>
</feature>
<feature type="signal peptide" evidence="1">
    <location>
        <begin position="1"/>
        <end position="22"/>
    </location>
</feature>
<organism evidence="2 3">
    <name type="scientific">Pseudocitrobacter faecalis</name>
    <dbReference type="NCBI Taxonomy" id="1398493"/>
    <lineage>
        <taxon>Bacteria</taxon>
        <taxon>Pseudomonadati</taxon>
        <taxon>Pseudomonadota</taxon>
        <taxon>Gammaproteobacteria</taxon>
        <taxon>Enterobacterales</taxon>
        <taxon>Enterobacteriaceae</taxon>
        <taxon>Pseudocitrobacter</taxon>
    </lineage>
</organism>
<sequence>MKCVKLAAILAFTLAGSHSAMALDIQPGEWVTDHNGKKKVTCYDAAAIKHLKEMKKGKKIKAGKCVTDIKDNSSTHQNTETYCKTPDKEFLIAMDMTKTSETEVKIKVKMDITLDGKTSSAEEEMVQKFVSAQCTAPSNSKAK</sequence>
<keyword evidence="3" id="KW-1185">Reference proteome</keyword>
<evidence type="ECO:0000313" key="2">
    <source>
        <dbReference type="EMBL" id="RBP05842.1"/>
    </source>
</evidence>
<keyword evidence="1" id="KW-0732">Signal</keyword>
<evidence type="ECO:0000256" key="1">
    <source>
        <dbReference type="SAM" id="SignalP"/>
    </source>
</evidence>
<comment type="caution">
    <text evidence="2">The sequence shown here is derived from an EMBL/GenBank/DDBJ whole genome shotgun (WGS) entry which is preliminary data.</text>
</comment>
<dbReference type="Proteomes" id="UP000253201">
    <property type="component" value="Unassembled WGS sequence"/>
</dbReference>
<dbReference type="EMBL" id="QNRL01000014">
    <property type="protein sequence ID" value="RBP05842.1"/>
    <property type="molecule type" value="Genomic_DNA"/>
</dbReference>
<accession>A0ABX9FSZ4</accession>
<proteinExistence type="predicted"/>
<dbReference type="RefSeq" id="WP_167405941.1">
    <property type="nucleotide sequence ID" value="NZ_QNRL01000014.1"/>
</dbReference>
<reference evidence="2 3" key="1">
    <citation type="submission" date="2018-06" db="EMBL/GenBank/DDBJ databases">
        <title>Genomic Encyclopedia of Type Strains, Phase IV (KMG-IV): sequencing the most valuable type-strain genomes for metagenomic binning, comparative biology and taxonomic classification.</title>
        <authorList>
            <person name="Goeker M."/>
        </authorList>
    </citation>
    <scope>NUCLEOTIDE SEQUENCE [LARGE SCALE GENOMIC DNA]</scope>
    <source>
        <strain evidence="2 3">DSM 27453</strain>
    </source>
</reference>
<evidence type="ECO:0000313" key="3">
    <source>
        <dbReference type="Proteomes" id="UP000253201"/>
    </source>
</evidence>
<protein>
    <submittedName>
        <fullName evidence="2">Uncharacterized protein DUF3617</fullName>
    </submittedName>
</protein>